<dbReference type="EMBL" id="JARQZJ010000007">
    <property type="protein sequence ID" value="KAK9871770.1"/>
    <property type="molecule type" value="Genomic_DNA"/>
</dbReference>
<dbReference type="Proteomes" id="UP001431783">
    <property type="component" value="Unassembled WGS sequence"/>
</dbReference>
<comment type="caution">
    <text evidence="1">The sequence shown here is derived from an EMBL/GenBank/DDBJ whole genome shotgun (WGS) entry which is preliminary data.</text>
</comment>
<reference evidence="1 2" key="1">
    <citation type="submission" date="2023-03" db="EMBL/GenBank/DDBJ databases">
        <title>Genome insight into feeding habits of ladybird beetles.</title>
        <authorList>
            <person name="Li H.-S."/>
            <person name="Huang Y.-H."/>
            <person name="Pang H."/>
        </authorList>
    </citation>
    <scope>NUCLEOTIDE SEQUENCE [LARGE SCALE GENOMIC DNA]</scope>
    <source>
        <strain evidence="1">SYSU_2023b</strain>
        <tissue evidence="1">Whole body</tissue>
    </source>
</reference>
<proteinExistence type="predicted"/>
<evidence type="ECO:0000313" key="2">
    <source>
        <dbReference type="Proteomes" id="UP001431783"/>
    </source>
</evidence>
<keyword evidence="2" id="KW-1185">Reference proteome</keyword>
<protein>
    <submittedName>
        <fullName evidence="1">Uncharacterized protein</fullName>
    </submittedName>
</protein>
<organism evidence="1 2">
    <name type="scientific">Henosepilachna vigintioctopunctata</name>
    <dbReference type="NCBI Taxonomy" id="420089"/>
    <lineage>
        <taxon>Eukaryota</taxon>
        <taxon>Metazoa</taxon>
        <taxon>Ecdysozoa</taxon>
        <taxon>Arthropoda</taxon>
        <taxon>Hexapoda</taxon>
        <taxon>Insecta</taxon>
        <taxon>Pterygota</taxon>
        <taxon>Neoptera</taxon>
        <taxon>Endopterygota</taxon>
        <taxon>Coleoptera</taxon>
        <taxon>Polyphaga</taxon>
        <taxon>Cucujiformia</taxon>
        <taxon>Coccinelloidea</taxon>
        <taxon>Coccinellidae</taxon>
        <taxon>Epilachninae</taxon>
        <taxon>Epilachnini</taxon>
        <taxon>Henosepilachna</taxon>
    </lineage>
</organism>
<gene>
    <name evidence="1" type="ORF">WA026_014225</name>
</gene>
<name>A0AAW1TT22_9CUCU</name>
<sequence length="163" mass="19166">MSQESKHYQIIELGNGEIIVVHETWVSPEKQHVFWPPYSDNYSYRRSLEKREEPTAHWTIHPTKRVIYQTESSAAHVSLPKEYYTSHSSVHKQIQKDVQESGNIAQEVYYHLLPHIVTLKEQNCRILAAIRQNILYENTPVQTLLTNTKFPLKDIYEVESFEA</sequence>
<dbReference type="AlphaFoldDB" id="A0AAW1TT22"/>
<accession>A0AAW1TT22</accession>
<evidence type="ECO:0000313" key="1">
    <source>
        <dbReference type="EMBL" id="KAK9871770.1"/>
    </source>
</evidence>